<dbReference type="GO" id="GO:0000156">
    <property type="term" value="F:phosphorelay response regulator activity"/>
    <property type="evidence" value="ECO:0007669"/>
    <property type="project" value="InterPro"/>
</dbReference>
<gene>
    <name evidence="9" type="ORF">EV664_11158</name>
</gene>
<dbReference type="PROSITE" id="PS50110">
    <property type="entry name" value="RESPONSE_REGULATORY"/>
    <property type="match status" value="1"/>
</dbReference>
<dbReference type="AlphaFoldDB" id="A0A4R6FF78"/>
<evidence type="ECO:0000256" key="1">
    <source>
        <dbReference type="ARBA" id="ARBA00022500"/>
    </source>
</evidence>
<dbReference type="GO" id="GO:0005737">
    <property type="term" value="C:cytoplasm"/>
    <property type="evidence" value="ECO:0007669"/>
    <property type="project" value="InterPro"/>
</dbReference>
<dbReference type="InterPro" id="IPR011006">
    <property type="entry name" value="CheY-like_superfamily"/>
</dbReference>
<dbReference type="PANTHER" id="PTHR42872">
    <property type="entry name" value="PROTEIN-GLUTAMATE METHYLESTERASE/PROTEIN-GLUTAMINE GLUTAMINASE"/>
    <property type="match status" value="1"/>
</dbReference>
<evidence type="ECO:0000256" key="5">
    <source>
        <dbReference type="PROSITE-ProRule" id="PRU00050"/>
    </source>
</evidence>
<dbReference type="InterPro" id="IPR008248">
    <property type="entry name" value="CheB-like"/>
</dbReference>
<keyword evidence="6" id="KW-0597">Phosphoprotein</keyword>
<accession>A0A4R6FF78</accession>
<sequence>MNFAGSATGSSVNGLSAPARVLIVDDSVVARTIITRMVESFDGFKVSATVSSVAAALDHLAHAIVDIILLDIEMPGIDGLTALPSLLEAGAGARILIVSTACEEGGAAAVRALALGAADTLVKPAAGNLANRFSEALHERLVRLTARPGHPAPSGSVTQIVPRADFDVVAIGASTGGIHALSQLLGALPPEFETPILITQHLPTSFMCYFAAQLEIIARRPCDVAIDHIRIRPGRIIIAPGDGHLLCVKVRDGGAIRLGREPAVSGCLPSVDPMLESVTRVYGERALAIVLSGMGRDGMHGARNLYEVGGTVLVQDRASSVVWGMPGAIATSGNATAVMTPVSMAAFLSASVSGA</sequence>
<dbReference type="InterPro" id="IPR035909">
    <property type="entry name" value="CheB_C"/>
</dbReference>
<dbReference type="EMBL" id="SNWD01000011">
    <property type="protein sequence ID" value="TDN79902.1"/>
    <property type="molecule type" value="Genomic_DNA"/>
</dbReference>
<evidence type="ECO:0000256" key="2">
    <source>
        <dbReference type="ARBA" id="ARBA00022801"/>
    </source>
</evidence>
<organism evidence="9 10">
    <name type="scientific">Stakelama pacifica</name>
    <dbReference type="NCBI Taxonomy" id="517720"/>
    <lineage>
        <taxon>Bacteria</taxon>
        <taxon>Pseudomonadati</taxon>
        <taxon>Pseudomonadota</taxon>
        <taxon>Alphaproteobacteria</taxon>
        <taxon>Sphingomonadales</taxon>
        <taxon>Sphingomonadaceae</taxon>
        <taxon>Stakelama</taxon>
    </lineage>
</organism>
<keyword evidence="10" id="KW-1185">Reference proteome</keyword>
<evidence type="ECO:0000313" key="10">
    <source>
        <dbReference type="Proteomes" id="UP000295493"/>
    </source>
</evidence>
<protein>
    <recommendedName>
        <fullName evidence="3">protein-glutamate methylesterase</fullName>
        <ecNumber evidence="3">3.1.1.61</ecNumber>
    </recommendedName>
</protein>
<comment type="caution">
    <text evidence="9">The sequence shown here is derived from an EMBL/GenBank/DDBJ whole genome shotgun (WGS) entry which is preliminary data.</text>
</comment>
<dbReference type="RefSeq" id="WP_229668284.1">
    <property type="nucleotide sequence ID" value="NZ_BMLU01000011.1"/>
</dbReference>
<dbReference type="SUPFAM" id="SSF52738">
    <property type="entry name" value="Methylesterase CheB, C-terminal domain"/>
    <property type="match status" value="1"/>
</dbReference>
<evidence type="ECO:0000256" key="6">
    <source>
        <dbReference type="PROSITE-ProRule" id="PRU00169"/>
    </source>
</evidence>
<evidence type="ECO:0000256" key="3">
    <source>
        <dbReference type="ARBA" id="ARBA00039140"/>
    </source>
</evidence>
<dbReference type="PANTHER" id="PTHR42872:SF3">
    <property type="entry name" value="PROTEIN-GLUTAMATE METHYLESTERASE_PROTEIN-GLUTAMINE GLUTAMINASE 1"/>
    <property type="match status" value="1"/>
</dbReference>
<name>A0A4R6FF78_9SPHN</name>
<keyword evidence="2 5" id="KW-0378">Hydrolase</keyword>
<dbReference type="PIRSF" id="PIRSF000876">
    <property type="entry name" value="RR_chemtxs_CheB"/>
    <property type="match status" value="1"/>
</dbReference>
<feature type="active site" evidence="5">
    <location>
        <position position="297"/>
    </location>
</feature>
<reference evidence="9 10" key="1">
    <citation type="submission" date="2019-03" db="EMBL/GenBank/DDBJ databases">
        <title>Genomic Encyclopedia of Type Strains, Phase IV (KMG-IV): sequencing the most valuable type-strain genomes for metagenomic binning, comparative biology and taxonomic classification.</title>
        <authorList>
            <person name="Goeker M."/>
        </authorList>
    </citation>
    <scope>NUCLEOTIDE SEQUENCE [LARGE SCALE GENOMIC DNA]</scope>
    <source>
        <strain evidence="9 10">DSM 25059</strain>
    </source>
</reference>
<feature type="active site" evidence="5">
    <location>
        <position position="201"/>
    </location>
</feature>
<dbReference type="Gene3D" id="3.40.50.2300">
    <property type="match status" value="1"/>
</dbReference>
<feature type="domain" description="CheB-type methylesterase" evidence="8">
    <location>
        <begin position="162"/>
        <end position="355"/>
    </location>
</feature>
<feature type="active site" evidence="5">
    <location>
        <position position="174"/>
    </location>
</feature>
<dbReference type="PROSITE" id="PS50122">
    <property type="entry name" value="CHEB"/>
    <property type="match status" value="1"/>
</dbReference>
<keyword evidence="1 5" id="KW-0145">Chemotaxis</keyword>
<evidence type="ECO:0000259" key="7">
    <source>
        <dbReference type="PROSITE" id="PS50110"/>
    </source>
</evidence>
<dbReference type="InterPro" id="IPR000673">
    <property type="entry name" value="Sig_transdc_resp-reg_Me-estase"/>
</dbReference>
<dbReference type="Proteomes" id="UP000295493">
    <property type="component" value="Unassembled WGS sequence"/>
</dbReference>
<dbReference type="GO" id="GO:0008984">
    <property type="term" value="F:protein-glutamate methylesterase activity"/>
    <property type="evidence" value="ECO:0007669"/>
    <property type="project" value="UniProtKB-EC"/>
</dbReference>
<comment type="catalytic activity">
    <reaction evidence="4">
        <text>[protein]-L-glutamate 5-O-methyl ester + H2O = L-glutamyl-[protein] + methanol + H(+)</text>
        <dbReference type="Rhea" id="RHEA:23236"/>
        <dbReference type="Rhea" id="RHEA-COMP:10208"/>
        <dbReference type="Rhea" id="RHEA-COMP:10311"/>
        <dbReference type="ChEBI" id="CHEBI:15377"/>
        <dbReference type="ChEBI" id="CHEBI:15378"/>
        <dbReference type="ChEBI" id="CHEBI:17790"/>
        <dbReference type="ChEBI" id="CHEBI:29973"/>
        <dbReference type="ChEBI" id="CHEBI:82795"/>
        <dbReference type="EC" id="3.1.1.61"/>
    </reaction>
</comment>
<evidence type="ECO:0000313" key="9">
    <source>
        <dbReference type="EMBL" id="TDN79902.1"/>
    </source>
</evidence>
<evidence type="ECO:0000259" key="8">
    <source>
        <dbReference type="PROSITE" id="PS50122"/>
    </source>
</evidence>
<feature type="domain" description="Response regulatory" evidence="7">
    <location>
        <begin position="20"/>
        <end position="138"/>
    </location>
</feature>
<dbReference type="GO" id="GO:0006935">
    <property type="term" value="P:chemotaxis"/>
    <property type="evidence" value="ECO:0007669"/>
    <property type="project" value="UniProtKB-UniRule"/>
</dbReference>
<dbReference type="InterPro" id="IPR001789">
    <property type="entry name" value="Sig_transdc_resp-reg_receiver"/>
</dbReference>
<dbReference type="CDD" id="cd16432">
    <property type="entry name" value="CheB_Rec"/>
    <property type="match status" value="1"/>
</dbReference>
<dbReference type="SMART" id="SM00448">
    <property type="entry name" value="REC"/>
    <property type="match status" value="1"/>
</dbReference>
<dbReference type="SUPFAM" id="SSF52172">
    <property type="entry name" value="CheY-like"/>
    <property type="match status" value="1"/>
</dbReference>
<proteinExistence type="predicted"/>
<dbReference type="Gene3D" id="3.40.50.180">
    <property type="entry name" value="Methylesterase CheB, C-terminal domain"/>
    <property type="match status" value="1"/>
</dbReference>
<dbReference type="CDD" id="cd17541">
    <property type="entry name" value="REC_CheB-like"/>
    <property type="match status" value="1"/>
</dbReference>
<dbReference type="Pfam" id="PF01339">
    <property type="entry name" value="CheB_methylest"/>
    <property type="match status" value="1"/>
</dbReference>
<dbReference type="Pfam" id="PF00072">
    <property type="entry name" value="Response_reg"/>
    <property type="match status" value="1"/>
</dbReference>
<feature type="modified residue" description="4-aspartylphosphate" evidence="6">
    <location>
        <position position="71"/>
    </location>
</feature>
<evidence type="ECO:0000256" key="4">
    <source>
        <dbReference type="ARBA" id="ARBA00048267"/>
    </source>
</evidence>
<dbReference type="EC" id="3.1.1.61" evidence="3"/>